<dbReference type="InterPro" id="IPR011102">
    <property type="entry name" value="Sig_transdc_His_kinase_HWE"/>
</dbReference>
<dbReference type="SUPFAM" id="SSF55785">
    <property type="entry name" value="PYP-like sensor domain (PAS domain)"/>
    <property type="match status" value="1"/>
</dbReference>
<dbReference type="Gene3D" id="3.30.450.270">
    <property type="match status" value="1"/>
</dbReference>
<evidence type="ECO:0000313" key="15">
    <source>
        <dbReference type="EMBL" id="SFQ41196.1"/>
    </source>
</evidence>
<evidence type="ECO:0000256" key="9">
    <source>
        <dbReference type="ARBA" id="ARBA00022840"/>
    </source>
</evidence>
<sequence>MAQSQTDPRVSSDNVDLTNCDREAIHLLGRVQSYGALVAVSADWIVQHASENLVEVLGTSARDALGQPLTELLDDDALQLIRRRLRGLETGPVSTRIFALRLHERAFDVSVHQSGRHLIFEFEPSETRPQGDALSRTYPMIQQVRDAASFDNMCQEAARAVQALSGFDSVMVYRFAADHSGEVVAEAKVDAGPSYLGLRFPASDIPKQARALYKRSLLRLIADVADEGSPIVPDHSPEGEPLDLSLAVTRAVSPIHIEYLKNMGVKASMSVSIIKDGELWGMFACHNRTPRYVSFETRTTIELFAHLFSYELVRVTEQARTKAQKRTQDLHSKLLMKMANGTELSQSLKVLSDELENVIDHDGVALISDGNVDAWGMTPSEEELEELARYLNTTDVTQIFATRELGASFSDARDYAQRCAGIMAIPISRTPRDYLIFCRREVLRTVSWAGNPEKPATLGPNGVRLTPRKSFEAWRKTMHGQSAAWTPDDLRTADHLRTLLLEIFLRLSDQTAAERERAHERQELLIAELNHRVRNILNLMRGLVSQSSQDDLSVADFAKSLDARIHSLARAHDQLTRQDWAPVALSELLSHEFAAYLGDQSERVRIAGPDVLLASEAYTGLALVVHEMVTNSVKYGALSGKTGLVDVKLARSASGALTIDWQESGGPAVQPPERRGFGSAIIERSIPFELGGEAEIDYPETGVVARFLIPERHLTDPGSVVSLQSHRAPTESAAPGLSGRALVVEDSMIVAMDASDILSDFGATEVEVAGNVKQALDLLDRESFETVLLDVNLGKEQSIPVAARLAELGIPFVLTTGYSENGRLREDYPDCVIVQKPFSNETIGAALVELGLTRD</sequence>
<dbReference type="InterPro" id="IPR036890">
    <property type="entry name" value="HATPase_C_sf"/>
</dbReference>
<dbReference type="InterPro" id="IPR011006">
    <property type="entry name" value="CheY-like_superfamily"/>
</dbReference>
<reference evidence="16" key="1">
    <citation type="submission" date="2016-10" db="EMBL/GenBank/DDBJ databases">
        <authorList>
            <person name="Varghese N."/>
            <person name="Submissions S."/>
        </authorList>
    </citation>
    <scope>NUCLEOTIDE SEQUENCE [LARGE SCALE GENOMIC DNA]</scope>
    <source>
        <strain evidence="16">JCM 10271</strain>
    </source>
</reference>
<dbReference type="SUPFAM" id="SSF52172">
    <property type="entry name" value="CheY-like"/>
    <property type="match status" value="1"/>
</dbReference>
<dbReference type="InterPro" id="IPR035965">
    <property type="entry name" value="PAS-like_dom_sf"/>
</dbReference>
<organism evidence="15 16">
    <name type="scientific">Roseivivax halotolerans</name>
    <dbReference type="NCBI Taxonomy" id="93684"/>
    <lineage>
        <taxon>Bacteria</taxon>
        <taxon>Pseudomonadati</taxon>
        <taxon>Pseudomonadota</taxon>
        <taxon>Alphaproteobacteria</taxon>
        <taxon>Rhodobacterales</taxon>
        <taxon>Roseobacteraceae</taxon>
        <taxon>Roseivivax</taxon>
    </lineage>
</organism>
<evidence type="ECO:0000259" key="14">
    <source>
        <dbReference type="PROSITE" id="PS50110"/>
    </source>
</evidence>
<dbReference type="InterPro" id="IPR029016">
    <property type="entry name" value="GAF-like_dom_sf"/>
</dbReference>
<feature type="modified residue" description="4-aspartylphosphate" evidence="12">
    <location>
        <position position="790"/>
    </location>
</feature>
<evidence type="ECO:0000256" key="12">
    <source>
        <dbReference type="PROSITE-ProRule" id="PRU00169"/>
    </source>
</evidence>
<dbReference type="Gene3D" id="3.40.50.2300">
    <property type="match status" value="1"/>
</dbReference>
<keyword evidence="5" id="KW-0716">Sensory transduction</keyword>
<dbReference type="Pfam" id="PF07536">
    <property type="entry name" value="HWE_HK"/>
    <property type="match status" value="1"/>
</dbReference>
<keyword evidence="7" id="KW-0547">Nucleotide-binding</keyword>
<evidence type="ECO:0000256" key="7">
    <source>
        <dbReference type="ARBA" id="ARBA00022741"/>
    </source>
</evidence>
<dbReference type="GO" id="GO:0005524">
    <property type="term" value="F:ATP binding"/>
    <property type="evidence" value="ECO:0007669"/>
    <property type="project" value="UniProtKB-KW"/>
</dbReference>
<dbReference type="PROSITE" id="PS50110">
    <property type="entry name" value="RESPONSE_REGULATORY"/>
    <property type="match status" value="1"/>
</dbReference>
<keyword evidence="10" id="KW-0157">Chromophore</keyword>
<keyword evidence="11" id="KW-0675">Receptor</keyword>
<evidence type="ECO:0000256" key="2">
    <source>
        <dbReference type="ARBA" id="ARBA00012438"/>
    </source>
</evidence>
<evidence type="ECO:0000256" key="1">
    <source>
        <dbReference type="ARBA" id="ARBA00000085"/>
    </source>
</evidence>
<gene>
    <name evidence="15" type="ORF">SAMN05421853_105102</name>
</gene>
<dbReference type="InterPro" id="IPR016132">
    <property type="entry name" value="Phyto_chromo_attachment"/>
</dbReference>
<evidence type="ECO:0000256" key="3">
    <source>
        <dbReference type="ARBA" id="ARBA00022543"/>
    </source>
</evidence>
<dbReference type="SMART" id="SM00911">
    <property type="entry name" value="HWE_HK"/>
    <property type="match status" value="1"/>
</dbReference>
<keyword evidence="9" id="KW-0067">ATP-binding</keyword>
<accession>A0A1I5YAH9</accession>
<evidence type="ECO:0000256" key="5">
    <source>
        <dbReference type="ARBA" id="ARBA00022606"/>
    </source>
</evidence>
<dbReference type="InterPro" id="IPR001789">
    <property type="entry name" value="Sig_transdc_resp-reg_receiver"/>
</dbReference>
<dbReference type="GO" id="GO:0000160">
    <property type="term" value="P:phosphorelay signal transduction system"/>
    <property type="evidence" value="ECO:0007669"/>
    <property type="project" value="InterPro"/>
</dbReference>
<evidence type="ECO:0000256" key="10">
    <source>
        <dbReference type="ARBA" id="ARBA00022991"/>
    </source>
</evidence>
<dbReference type="EC" id="2.7.13.3" evidence="2"/>
<keyword evidence="3" id="KW-0600">Photoreceptor protein</keyword>
<keyword evidence="16" id="KW-1185">Reference proteome</keyword>
<evidence type="ECO:0000256" key="4">
    <source>
        <dbReference type="ARBA" id="ARBA00022553"/>
    </source>
</evidence>
<dbReference type="Pfam" id="PF08446">
    <property type="entry name" value="PAS_2"/>
    <property type="match status" value="1"/>
</dbReference>
<dbReference type="Pfam" id="PF00072">
    <property type="entry name" value="Response_reg"/>
    <property type="match status" value="1"/>
</dbReference>
<evidence type="ECO:0000256" key="8">
    <source>
        <dbReference type="ARBA" id="ARBA00022777"/>
    </source>
</evidence>
<keyword evidence="8 15" id="KW-0418">Kinase</keyword>
<dbReference type="InterPro" id="IPR013654">
    <property type="entry name" value="PAS_2"/>
</dbReference>
<dbReference type="Gene3D" id="3.30.565.10">
    <property type="entry name" value="Histidine kinase-like ATPase, C-terminal domain"/>
    <property type="match status" value="1"/>
</dbReference>
<dbReference type="AlphaFoldDB" id="A0A1I5YAH9"/>
<evidence type="ECO:0000256" key="6">
    <source>
        <dbReference type="ARBA" id="ARBA00022679"/>
    </source>
</evidence>
<comment type="catalytic activity">
    <reaction evidence="1">
        <text>ATP + protein L-histidine = ADP + protein N-phospho-L-histidine.</text>
        <dbReference type="EC" id="2.7.13.3"/>
    </reaction>
</comment>
<dbReference type="SMART" id="SM00065">
    <property type="entry name" value="GAF"/>
    <property type="match status" value="1"/>
</dbReference>
<dbReference type="GO" id="GO:0009584">
    <property type="term" value="P:detection of visible light"/>
    <property type="evidence" value="ECO:0007669"/>
    <property type="project" value="InterPro"/>
</dbReference>
<dbReference type="InterPro" id="IPR000014">
    <property type="entry name" value="PAS"/>
</dbReference>
<dbReference type="InterPro" id="IPR013515">
    <property type="entry name" value="Phytochrome_cen-reg"/>
</dbReference>
<dbReference type="RefSeq" id="WP_093010743.1">
    <property type="nucleotide sequence ID" value="NZ_FOXV01000005.1"/>
</dbReference>
<dbReference type="CDD" id="cd00130">
    <property type="entry name" value="PAS"/>
    <property type="match status" value="1"/>
</dbReference>
<dbReference type="GO" id="GO:0004673">
    <property type="term" value="F:protein histidine kinase activity"/>
    <property type="evidence" value="ECO:0007669"/>
    <property type="project" value="UniProtKB-EC"/>
</dbReference>
<evidence type="ECO:0000259" key="13">
    <source>
        <dbReference type="PROSITE" id="PS50046"/>
    </source>
</evidence>
<evidence type="ECO:0000313" key="16">
    <source>
        <dbReference type="Proteomes" id="UP000243106"/>
    </source>
</evidence>
<dbReference type="GO" id="GO:0006355">
    <property type="term" value="P:regulation of DNA-templated transcription"/>
    <property type="evidence" value="ECO:0007669"/>
    <property type="project" value="InterPro"/>
</dbReference>
<dbReference type="PANTHER" id="PTHR41523">
    <property type="entry name" value="TWO-COMPONENT SYSTEM SENSOR PROTEIN"/>
    <property type="match status" value="1"/>
</dbReference>
<feature type="domain" description="Phytochrome chromophore attachment site" evidence="13">
    <location>
        <begin position="149"/>
        <end position="306"/>
    </location>
</feature>
<dbReference type="Gene3D" id="3.30.450.20">
    <property type="entry name" value="PAS domain"/>
    <property type="match status" value="1"/>
</dbReference>
<feature type="domain" description="Response regulatory" evidence="14">
    <location>
        <begin position="740"/>
        <end position="851"/>
    </location>
</feature>
<dbReference type="Gene3D" id="3.30.450.40">
    <property type="match status" value="1"/>
</dbReference>
<dbReference type="SMART" id="SM00448">
    <property type="entry name" value="REC"/>
    <property type="match status" value="1"/>
</dbReference>
<protein>
    <recommendedName>
        <fullName evidence="2">histidine kinase</fullName>
        <ecNumber evidence="2">2.7.13.3</ecNumber>
    </recommendedName>
</protein>
<dbReference type="EMBL" id="FOXV01000005">
    <property type="protein sequence ID" value="SFQ41196.1"/>
    <property type="molecule type" value="Genomic_DNA"/>
</dbReference>
<dbReference type="SUPFAM" id="SSF55781">
    <property type="entry name" value="GAF domain-like"/>
    <property type="match status" value="2"/>
</dbReference>
<keyword evidence="6" id="KW-0808">Transferase</keyword>
<keyword evidence="4 12" id="KW-0597">Phosphoprotein</keyword>
<dbReference type="Proteomes" id="UP000243106">
    <property type="component" value="Unassembled WGS sequence"/>
</dbReference>
<dbReference type="GO" id="GO:0009881">
    <property type="term" value="F:photoreceptor activity"/>
    <property type="evidence" value="ECO:0007669"/>
    <property type="project" value="UniProtKB-KW"/>
</dbReference>
<proteinExistence type="predicted"/>
<dbReference type="PROSITE" id="PS50046">
    <property type="entry name" value="PHYTOCHROME_2"/>
    <property type="match status" value="1"/>
</dbReference>
<dbReference type="InterPro" id="IPR001294">
    <property type="entry name" value="Phytochrome"/>
</dbReference>
<dbReference type="STRING" id="93684.SAMN05421853_105102"/>
<dbReference type="InterPro" id="IPR003018">
    <property type="entry name" value="GAF"/>
</dbReference>
<dbReference type="PANTHER" id="PTHR41523:SF7">
    <property type="entry name" value="HISTIDINE KINASE"/>
    <property type="match status" value="1"/>
</dbReference>
<dbReference type="Pfam" id="PF00360">
    <property type="entry name" value="PHY"/>
    <property type="match status" value="1"/>
</dbReference>
<dbReference type="PRINTS" id="PR01033">
    <property type="entry name" value="PHYTOCHROME"/>
</dbReference>
<evidence type="ECO:0000256" key="11">
    <source>
        <dbReference type="ARBA" id="ARBA00023170"/>
    </source>
</evidence>
<dbReference type="InterPro" id="IPR043150">
    <property type="entry name" value="Phytochrome_PHY_sf"/>
</dbReference>
<dbReference type="Pfam" id="PF01590">
    <property type="entry name" value="GAF"/>
    <property type="match status" value="1"/>
</dbReference>
<name>A0A1I5YAH9_9RHOB</name>